<reference evidence="1 2" key="1">
    <citation type="submission" date="2018-08" db="EMBL/GenBank/DDBJ databases">
        <title>Genome analysis of the thermophilic bacterium of the candidate phylum Aminicenantes from deep subsurface aquifer revealed its physiology and ecological role.</title>
        <authorList>
            <person name="Kadnikov V.V."/>
            <person name="Mardanov A.V."/>
            <person name="Beletsky A.V."/>
            <person name="Karnachuk O.V."/>
            <person name="Ravin N.V."/>
        </authorList>
    </citation>
    <scope>NUCLEOTIDE SEQUENCE [LARGE SCALE GENOMIC DNA]</scope>
    <source>
        <strain evidence="1">BY38</strain>
    </source>
</reference>
<dbReference type="Proteomes" id="UP000257323">
    <property type="component" value="Unassembled WGS sequence"/>
</dbReference>
<organism evidence="1 2">
    <name type="scientific">Candidatus Saccharicenans subterraneus</name>
    <dbReference type="NCBI Taxonomy" id="2508984"/>
    <lineage>
        <taxon>Bacteria</taxon>
        <taxon>Candidatus Aminicenantota</taxon>
        <taxon>Candidatus Aminicenantia</taxon>
        <taxon>Candidatus Aminicenantales</taxon>
        <taxon>Candidatus Saccharicenantaceae</taxon>
        <taxon>Candidatus Saccharicenans</taxon>
    </lineage>
</organism>
<name>A0A3E2BN50_9BACT</name>
<protein>
    <submittedName>
        <fullName evidence="1">Uncharacterized protein</fullName>
    </submittedName>
</protein>
<sequence length="119" mass="13459">METLVAMAIVFFLLAGLAQVLCYSFLLKQKADLHRLSADIISRKVEVLKSLEPEDEALSPGVQQETVQDRNTGRSFFLTWEVIEEGEGLRKIQLSLFPAPFGSRPPVRVSWYRSETLGF</sequence>
<proteinExistence type="predicted"/>
<gene>
    <name evidence="1" type="ORF">OP8BY_1755</name>
</gene>
<evidence type="ECO:0000313" key="1">
    <source>
        <dbReference type="EMBL" id="RFT16151.1"/>
    </source>
</evidence>
<accession>A0A3E2BN50</accession>
<evidence type="ECO:0000313" key="2">
    <source>
        <dbReference type="Proteomes" id="UP000257323"/>
    </source>
</evidence>
<dbReference type="AlphaFoldDB" id="A0A3E2BN50"/>
<comment type="caution">
    <text evidence="1">The sequence shown here is derived from an EMBL/GenBank/DDBJ whole genome shotgun (WGS) entry which is preliminary data.</text>
</comment>
<dbReference type="EMBL" id="QUAH01000004">
    <property type="protein sequence ID" value="RFT16151.1"/>
    <property type="molecule type" value="Genomic_DNA"/>
</dbReference>